<evidence type="ECO:0000256" key="6">
    <source>
        <dbReference type="ARBA" id="ARBA00023157"/>
    </source>
</evidence>
<dbReference type="SUPFAM" id="SSF48726">
    <property type="entry name" value="Immunoglobulin"/>
    <property type="match status" value="2"/>
</dbReference>
<dbReference type="InterPro" id="IPR036179">
    <property type="entry name" value="Ig-like_dom_sf"/>
</dbReference>
<organism evidence="11 12">
    <name type="scientific">Arctia plantaginis</name>
    <name type="common">Wood tiger moth</name>
    <name type="synonym">Phalaena plantaginis</name>
    <dbReference type="NCBI Taxonomy" id="874455"/>
    <lineage>
        <taxon>Eukaryota</taxon>
        <taxon>Metazoa</taxon>
        <taxon>Ecdysozoa</taxon>
        <taxon>Arthropoda</taxon>
        <taxon>Hexapoda</taxon>
        <taxon>Insecta</taxon>
        <taxon>Pterygota</taxon>
        <taxon>Neoptera</taxon>
        <taxon>Endopterygota</taxon>
        <taxon>Lepidoptera</taxon>
        <taxon>Glossata</taxon>
        <taxon>Ditrysia</taxon>
        <taxon>Noctuoidea</taxon>
        <taxon>Erebidae</taxon>
        <taxon>Arctiinae</taxon>
        <taxon>Arctia</taxon>
    </lineage>
</organism>
<dbReference type="PANTHER" id="PTHR23277">
    <property type="entry name" value="NECTIN-RELATED"/>
    <property type="match status" value="1"/>
</dbReference>
<keyword evidence="5 9" id="KW-0472">Membrane</keyword>
<feature type="region of interest" description="Disordered" evidence="8">
    <location>
        <begin position="462"/>
        <end position="493"/>
    </location>
</feature>
<comment type="subcellular location">
    <subcellularLocation>
        <location evidence="1">Membrane</location>
    </subcellularLocation>
</comment>
<keyword evidence="12" id="KW-1185">Reference proteome</keyword>
<feature type="domain" description="Ig-like" evidence="10">
    <location>
        <begin position="142"/>
        <end position="233"/>
    </location>
</feature>
<dbReference type="Proteomes" id="UP000494106">
    <property type="component" value="Unassembled WGS sequence"/>
</dbReference>
<dbReference type="GO" id="GO:0005912">
    <property type="term" value="C:adherens junction"/>
    <property type="evidence" value="ECO:0007669"/>
    <property type="project" value="TreeGrafter"/>
</dbReference>
<gene>
    <name evidence="11" type="ORF">APLA_LOCUS6947</name>
</gene>
<keyword evidence="4" id="KW-0130">Cell adhesion</keyword>
<accession>A0A8S0ZYN8</accession>
<evidence type="ECO:0000256" key="4">
    <source>
        <dbReference type="ARBA" id="ARBA00022889"/>
    </source>
</evidence>
<evidence type="ECO:0000256" key="7">
    <source>
        <dbReference type="ARBA" id="ARBA00023180"/>
    </source>
</evidence>
<evidence type="ECO:0000256" key="5">
    <source>
        <dbReference type="ARBA" id="ARBA00023136"/>
    </source>
</evidence>
<keyword evidence="3" id="KW-0677">Repeat</keyword>
<dbReference type="Gene3D" id="2.60.40.10">
    <property type="entry name" value="Immunoglobulins"/>
    <property type="match status" value="2"/>
</dbReference>
<sequence>MEKLWNAKRIGFWIILKYKGLGSVGYIASRSGSNTRQNVDITPREAVRRIGDELTVLCKVPYNIDSCRMTVGTTSYRLIPDNIDGDVIYAGQGLKNGECGALIKNIKEEWNGNISCVLPPPTGSIELTGTMRLMVARAPGEPHLISPPQSSFREGDDFMAQCVVPNGRPAAKITWLLGNQDLLAGVHMPVLTSEPGSDLVTIMQNVSRKLTADDDNTLLVCRAEHEALEKPMEAKRQLVVHYPPTREDPSGSNLITIFGLKLGAEGRLNVTVRANPAPIAEWTVEGVHVQAPNSDHPSFNALAPHFLGNGYYNVTLILSTIEKEDVENTYLLRVSNDLGTELYSVKISTMAEPAGVELSTGAIVGIVIGVLVVLIAAVLVVLAYATDRWCFAGRRRDNPRSSGESDTESAVGGRERSRIAQISARMRSVLPKAKDKVQATETQMETEEKAEEKKGIVYAELALGDQTSTEKPQPPSTEYAEIVYNEQPKENKE</sequence>
<proteinExistence type="predicted"/>
<dbReference type="InterPro" id="IPR051427">
    <property type="entry name" value="Nectin/Nectin-like"/>
</dbReference>
<dbReference type="GO" id="GO:0007156">
    <property type="term" value="P:homophilic cell adhesion via plasma membrane adhesion molecules"/>
    <property type="evidence" value="ECO:0007669"/>
    <property type="project" value="TreeGrafter"/>
</dbReference>
<evidence type="ECO:0000256" key="2">
    <source>
        <dbReference type="ARBA" id="ARBA00022729"/>
    </source>
</evidence>
<feature type="region of interest" description="Disordered" evidence="8">
    <location>
        <begin position="433"/>
        <end position="452"/>
    </location>
</feature>
<dbReference type="GO" id="GO:0007157">
    <property type="term" value="P:heterophilic cell-cell adhesion via plasma membrane cell adhesion molecules"/>
    <property type="evidence" value="ECO:0007669"/>
    <property type="project" value="TreeGrafter"/>
</dbReference>
<keyword evidence="9" id="KW-1133">Transmembrane helix</keyword>
<evidence type="ECO:0000256" key="1">
    <source>
        <dbReference type="ARBA" id="ARBA00004370"/>
    </source>
</evidence>
<keyword evidence="7" id="KW-0325">Glycoprotein</keyword>
<protein>
    <recommendedName>
        <fullName evidence="10">Ig-like domain-containing protein</fullName>
    </recommendedName>
</protein>
<name>A0A8S0ZYN8_ARCPL</name>
<comment type="caution">
    <text evidence="11">The sequence shown here is derived from an EMBL/GenBank/DDBJ whole genome shotgun (WGS) entry which is preliminary data.</text>
</comment>
<dbReference type="InterPro" id="IPR013162">
    <property type="entry name" value="CD80_C2-set"/>
</dbReference>
<dbReference type="Pfam" id="PF08205">
    <property type="entry name" value="C2-set_2"/>
    <property type="match status" value="1"/>
</dbReference>
<feature type="transmembrane region" description="Helical" evidence="9">
    <location>
        <begin position="362"/>
        <end position="386"/>
    </location>
</feature>
<dbReference type="OrthoDB" id="6345017at2759"/>
<evidence type="ECO:0000259" key="10">
    <source>
        <dbReference type="PROSITE" id="PS50835"/>
    </source>
</evidence>
<dbReference type="EMBL" id="CADEBC010000491">
    <property type="protein sequence ID" value="CAB3237564.1"/>
    <property type="molecule type" value="Genomic_DNA"/>
</dbReference>
<feature type="region of interest" description="Disordered" evidence="8">
    <location>
        <begin position="395"/>
        <end position="417"/>
    </location>
</feature>
<evidence type="ECO:0000256" key="3">
    <source>
        <dbReference type="ARBA" id="ARBA00022737"/>
    </source>
</evidence>
<dbReference type="PANTHER" id="PTHR23277:SF108">
    <property type="entry name" value="FASCICLIN-3"/>
    <property type="match status" value="1"/>
</dbReference>
<dbReference type="AlphaFoldDB" id="A0A8S0ZYN8"/>
<dbReference type="InterPro" id="IPR007110">
    <property type="entry name" value="Ig-like_dom"/>
</dbReference>
<evidence type="ECO:0000313" key="12">
    <source>
        <dbReference type="Proteomes" id="UP000494106"/>
    </source>
</evidence>
<dbReference type="InterPro" id="IPR013783">
    <property type="entry name" value="Ig-like_fold"/>
</dbReference>
<reference evidence="11 12" key="1">
    <citation type="submission" date="2020-04" db="EMBL/GenBank/DDBJ databases">
        <authorList>
            <person name="Wallbank WR R."/>
            <person name="Pardo Diaz C."/>
            <person name="Kozak K."/>
            <person name="Martin S."/>
            <person name="Jiggins C."/>
            <person name="Moest M."/>
            <person name="Warren A I."/>
            <person name="Byers J.R.P. K."/>
            <person name="Montejo-Kovacevich G."/>
            <person name="Yen C E."/>
        </authorList>
    </citation>
    <scope>NUCLEOTIDE SEQUENCE [LARGE SCALE GENOMIC DNA]</scope>
</reference>
<evidence type="ECO:0000256" key="9">
    <source>
        <dbReference type="SAM" id="Phobius"/>
    </source>
</evidence>
<evidence type="ECO:0000313" key="11">
    <source>
        <dbReference type="EMBL" id="CAB3237564.1"/>
    </source>
</evidence>
<keyword evidence="9" id="KW-0812">Transmembrane</keyword>
<dbReference type="PROSITE" id="PS50835">
    <property type="entry name" value="IG_LIKE"/>
    <property type="match status" value="1"/>
</dbReference>
<keyword evidence="6" id="KW-1015">Disulfide bond</keyword>
<evidence type="ECO:0000256" key="8">
    <source>
        <dbReference type="SAM" id="MobiDB-lite"/>
    </source>
</evidence>
<keyword evidence="2" id="KW-0732">Signal</keyword>
<dbReference type="GO" id="GO:0016020">
    <property type="term" value="C:membrane"/>
    <property type="evidence" value="ECO:0007669"/>
    <property type="project" value="UniProtKB-SubCell"/>
</dbReference>